<reference evidence="1" key="1">
    <citation type="submission" date="2020-06" db="EMBL/GenBank/DDBJ databases">
        <authorList>
            <person name="Li T."/>
            <person name="Hu X."/>
            <person name="Zhang T."/>
            <person name="Song X."/>
            <person name="Zhang H."/>
            <person name="Dai N."/>
            <person name="Sheng W."/>
            <person name="Hou X."/>
            <person name="Wei L."/>
        </authorList>
    </citation>
    <scope>NUCLEOTIDE SEQUENCE</scope>
    <source>
        <strain evidence="1">G02</strain>
        <tissue evidence="1">Leaf</tissue>
    </source>
</reference>
<protein>
    <recommendedName>
        <fullName evidence="2">DUF4283 domain-containing protein</fullName>
    </recommendedName>
</protein>
<dbReference type="PANTHER" id="PTHR31286:SF165">
    <property type="entry name" value="DUF4283 DOMAIN-CONTAINING PROTEIN"/>
    <property type="match status" value="1"/>
</dbReference>
<dbReference type="InterPro" id="IPR040256">
    <property type="entry name" value="At4g02000-like"/>
</dbReference>
<reference evidence="1" key="2">
    <citation type="journal article" date="2024" name="Plant">
        <title>Genomic evolution and insights into agronomic trait innovations of Sesamum species.</title>
        <authorList>
            <person name="Miao H."/>
            <person name="Wang L."/>
            <person name="Qu L."/>
            <person name="Liu H."/>
            <person name="Sun Y."/>
            <person name="Le M."/>
            <person name="Wang Q."/>
            <person name="Wei S."/>
            <person name="Zheng Y."/>
            <person name="Lin W."/>
            <person name="Duan Y."/>
            <person name="Cao H."/>
            <person name="Xiong S."/>
            <person name="Wang X."/>
            <person name="Wei L."/>
            <person name="Li C."/>
            <person name="Ma Q."/>
            <person name="Ju M."/>
            <person name="Zhao R."/>
            <person name="Li G."/>
            <person name="Mu C."/>
            <person name="Tian Q."/>
            <person name="Mei H."/>
            <person name="Zhang T."/>
            <person name="Gao T."/>
            <person name="Zhang H."/>
        </authorList>
    </citation>
    <scope>NUCLEOTIDE SEQUENCE</scope>
    <source>
        <strain evidence="1">G02</strain>
    </source>
</reference>
<evidence type="ECO:0008006" key="2">
    <source>
        <dbReference type="Google" id="ProtNLM"/>
    </source>
</evidence>
<dbReference type="EMBL" id="JACGWJ010000029">
    <property type="protein sequence ID" value="KAL0303706.1"/>
    <property type="molecule type" value="Genomic_DNA"/>
</dbReference>
<accession>A0AAW2KA34</accession>
<dbReference type="AlphaFoldDB" id="A0AAW2KA34"/>
<dbReference type="PANTHER" id="PTHR31286">
    <property type="entry name" value="GLYCINE-RICH CELL WALL STRUCTURAL PROTEIN 1.8-LIKE"/>
    <property type="match status" value="1"/>
</dbReference>
<evidence type="ECO:0000313" key="1">
    <source>
        <dbReference type="EMBL" id="KAL0303706.1"/>
    </source>
</evidence>
<comment type="caution">
    <text evidence="1">The sequence shown here is derived from an EMBL/GenBank/DDBJ whole genome shotgun (WGS) entry which is preliminary data.</text>
</comment>
<proteinExistence type="predicted"/>
<name>A0AAW2KA34_SESRA</name>
<sequence length="187" mass="21119">MGQEGSQKHEATVSGYFLGRKSPFHQVNSYFCSVWPAIRDVIATVNGFSFIQFKTCTAIEEVSRPTDLCSNDGNLVCHYENTATQVPVWIKLCHLSVEVWTPDGLKTIARRVGLPLCPDAIMKACTRLDFALVCVMLDFDSILPKHLVILVPRDDGRETPCRMDVEYNWVSAKRLACRSLGHQQSRW</sequence>
<gene>
    <name evidence="1" type="ORF">Sradi_6238700</name>
</gene>
<organism evidence="1">
    <name type="scientific">Sesamum radiatum</name>
    <name type="common">Black benniseed</name>
    <dbReference type="NCBI Taxonomy" id="300843"/>
    <lineage>
        <taxon>Eukaryota</taxon>
        <taxon>Viridiplantae</taxon>
        <taxon>Streptophyta</taxon>
        <taxon>Embryophyta</taxon>
        <taxon>Tracheophyta</taxon>
        <taxon>Spermatophyta</taxon>
        <taxon>Magnoliopsida</taxon>
        <taxon>eudicotyledons</taxon>
        <taxon>Gunneridae</taxon>
        <taxon>Pentapetalae</taxon>
        <taxon>asterids</taxon>
        <taxon>lamiids</taxon>
        <taxon>Lamiales</taxon>
        <taxon>Pedaliaceae</taxon>
        <taxon>Sesamum</taxon>
    </lineage>
</organism>